<dbReference type="AlphaFoldDB" id="A0A1H3Q270"/>
<dbReference type="SUPFAM" id="SSF53850">
    <property type="entry name" value="Periplasmic binding protein-like II"/>
    <property type="match status" value="1"/>
</dbReference>
<keyword evidence="3" id="KW-0675">Receptor</keyword>
<evidence type="ECO:0000313" key="4">
    <source>
        <dbReference type="Proteomes" id="UP000183417"/>
    </source>
</evidence>
<dbReference type="PANTHER" id="PTHR42928:SF5">
    <property type="entry name" value="BLR1237 PROTEIN"/>
    <property type="match status" value="1"/>
</dbReference>
<feature type="signal peptide" evidence="2">
    <location>
        <begin position="1"/>
        <end position="30"/>
    </location>
</feature>
<dbReference type="Pfam" id="PF03401">
    <property type="entry name" value="TctC"/>
    <property type="match status" value="1"/>
</dbReference>
<proteinExistence type="inferred from homology"/>
<dbReference type="PIRSF" id="PIRSF017082">
    <property type="entry name" value="YflP"/>
    <property type="match status" value="1"/>
</dbReference>
<dbReference type="InterPro" id="IPR005064">
    <property type="entry name" value="BUG"/>
</dbReference>
<gene>
    <name evidence="3" type="ORF">SAMN05421547_111225</name>
</gene>
<dbReference type="PANTHER" id="PTHR42928">
    <property type="entry name" value="TRICARBOXYLATE-BINDING PROTEIN"/>
    <property type="match status" value="1"/>
</dbReference>
<dbReference type="EMBL" id="FNPE01000011">
    <property type="protein sequence ID" value="SDZ07594.1"/>
    <property type="molecule type" value="Genomic_DNA"/>
</dbReference>
<evidence type="ECO:0000313" key="3">
    <source>
        <dbReference type="EMBL" id="SDZ07594.1"/>
    </source>
</evidence>
<organism evidence="3 4">
    <name type="scientific">Delftia lacustris</name>
    <dbReference type="NCBI Taxonomy" id="558537"/>
    <lineage>
        <taxon>Bacteria</taxon>
        <taxon>Pseudomonadati</taxon>
        <taxon>Pseudomonadota</taxon>
        <taxon>Betaproteobacteria</taxon>
        <taxon>Burkholderiales</taxon>
        <taxon>Comamonadaceae</taxon>
        <taxon>Delftia</taxon>
    </lineage>
</organism>
<comment type="similarity">
    <text evidence="1">Belongs to the UPF0065 (bug) family.</text>
</comment>
<dbReference type="RefSeq" id="WP_047472596.1">
    <property type="nucleotide sequence ID" value="NZ_CP069318.1"/>
</dbReference>
<reference evidence="3 4" key="1">
    <citation type="submission" date="2016-10" db="EMBL/GenBank/DDBJ databases">
        <authorList>
            <person name="de Groot N.N."/>
        </authorList>
    </citation>
    <scope>NUCLEOTIDE SEQUENCE [LARGE SCALE GENOMIC DNA]</scope>
    <source>
        <strain evidence="3 4">LMG 24775</strain>
    </source>
</reference>
<evidence type="ECO:0000256" key="1">
    <source>
        <dbReference type="ARBA" id="ARBA00006987"/>
    </source>
</evidence>
<keyword evidence="2" id="KW-0732">Signal</keyword>
<sequence>MQRRTLTQILALAPASAVWAASGLAGSATAAEPLFPGKAPLRIVVGYPPGGATDRVARIVADKLQARVGSPVVVENKPGAGGRLSAQYVKNAPASQPALLLANPAVMLVAPLVFLDSGYDPDKDFRPVSEVNRYEFGVAVASAVPVRQLSHLLAWLRANPQQANVGVPATGSLPHFFSLMLGEAAKVRTETVGYKGSAPLLTDLVGGQVPLAIDTFDVLLPQHEAGKIRVLAVSGERRSTMAPDIPTLKESGLNLSGMGWNTLFAPQSMAPDIAERLSRMVQEIMKEPDTRQKFEASRLTPVSSSSAQTAEMLKAYRAQWTPVVQRSGFKP</sequence>
<name>A0A1H3Q270_9BURK</name>
<dbReference type="Proteomes" id="UP000183417">
    <property type="component" value="Unassembled WGS sequence"/>
</dbReference>
<accession>A0A1H3Q270</accession>
<evidence type="ECO:0000256" key="2">
    <source>
        <dbReference type="SAM" id="SignalP"/>
    </source>
</evidence>
<dbReference type="Gene3D" id="3.40.190.10">
    <property type="entry name" value="Periplasmic binding protein-like II"/>
    <property type="match status" value="1"/>
</dbReference>
<dbReference type="InterPro" id="IPR042100">
    <property type="entry name" value="Bug_dom1"/>
</dbReference>
<dbReference type="Gene3D" id="3.40.190.150">
    <property type="entry name" value="Bordetella uptake gene, domain 1"/>
    <property type="match status" value="1"/>
</dbReference>
<dbReference type="GeneID" id="94689849"/>
<feature type="chain" id="PRO_5010384285" evidence="2">
    <location>
        <begin position="31"/>
        <end position="331"/>
    </location>
</feature>
<protein>
    <submittedName>
        <fullName evidence="3">Tripartite-type tricarboxylate transporter, receptor component TctC</fullName>
    </submittedName>
</protein>